<keyword evidence="3" id="KW-1185">Reference proteome</keyword>
<proteinExistence type="predicted"/>
<evidence type="ECO:0000313" key="3">
    <source>
        <dbReference type="Proteomes" id="UP000199392"/>
    </source>
</evidence>
<dbReference type="OrthoDB" id="9790710at2"/>
<protein>
    <submittedName>
        <fullName evidence="2">Glycosyltransferase, GT2 family</fullName>
    </submittedName>
</protein>
<feature type="domain" description="Glycosyltransferase 2-like" evidence="1">
    <location>
        <begin position="11"/>
        <end position="116"/>
    </location>
</feature>
<dbReference type="GO" id="GO:0016740">
    <property type="term" value="F:transferase activity"/>
    <property type="evidence" value="ECO:0007669"/>
    <property type="project" value="UniProtKB-KW"/>
</dbReference>
<dbReference type="SUPFAM" id="SSF53448">
    <property type="entry name" value="Nucleotide-diphospho-sugar transferases"/>
    <property type="match status" value="1"/>
</dbReference>
<dbReference type="RefSeq" id="WP_092424586.1">
    <property type="nucleotide sequence ID" value="NZ_FNCL01000005.1"/>
</dbReference>
<evidence type="ECO:0000313" key="2">
    <source>
        <dbReference type="EMBL" id="SFS83852.1"/>
    </source>
</evidence>
<reference evidence="3" key="1">
    <citation type="submission" date="2016-10" db="EMBL/GenBank/DDBJ databases">
        <authorList>
            <person name="Varghese N."/>
            <person name="Submissions S."/>
        </authorList>
    </citation>
    <scope>NUCLEOTIDE SEQUENCE [LARGE SCALE GENOMIC DNA]</scope>
    <source>
        <strain evidence="3">DSM 26894</strain>
    </source>
</reference>
<dbReference type="AlphaFoldDB" id="A0A1I6T3M6"/>
<dbReference type="CDD" id="cd00761">
    <property type="entry name" value="Glyco_tranf_GTA_type"/>
    <property type="match status" value="1"/>
</dbReference>
<organism evidence="2 3">
    <name type="scientific">Alloyangia pacifica</name>
    <dbReference type="NCBI Taxonomy" id="311180"/>
    <lineage>
        <taxon>Bacteria</taxon>
        <taxon>Pseudomonadati</taxon>
        <taxon>Pseudomonadota</taxon>
        <taxon>Alphaproteobacteria</taxon>
        <taxon>Rhodobacterales</taxon>
        <taxon>Roseobacteraceae</taxon>
        <taxon>Alloyangia</taxon>
    </lineage>
</organism>
<sequence length="307" mass="33613">MATGADDRIAVIICSVGRPTCLAELVPHLAAQTRPADRVLFVVTKPEDVGFDPAPLFPAQTQAEVVYSEKGLPRQRNTGLDHLAGDCGIIVFYDDDFVPSRHALAGLQRAFAELPEVNGMTGHVIADGINGLGFEDSEAQELVARYDAELGLADGDAPAPAIMREGLEGLYGCNMAYRGAALGEARFDERLPLYGWQEDIDFAARVPGKRIKTSAFAGVHRGAKSGRETAGHRLGYSQMVNPWYLWRKGTMSARFAGRLALRNMLANHAKMFRPEPWIDRKGRAAGNRKALLEILTTRARPERILDM</sequence>
<keyword evidence="2" id="KW-0808">Transferase</keyword>
<dbReference type="InterPro" id="IPR029044">
    <property type="entry name" value="Nucleotide-diphossugar_trans"/>
</dbReference>
<gene>
    <name evidence="2" type="ORF">SAMN04488050_105275</name>
</gene>
<accession>A0A1I6T3M6</accession>
<evidence type="ECO:0000259" key="1">
    <source>
        <dbReference type="Pfam" id="PF00535"/>
    </source>
</evidence>
<dbReference type="InterPro" id="IPR001173">
    <property type="entry name" value="Glyco_trans_2-like"/>
</dbReference>
<dbReference type="Proteomes" id="UP000199392">
    <property type="component" value="Unassembled WGS sequence"/>
</dbReference>
<dbReference type="Pfam" id="PF00535">
    <property type="entry name" value="Glycos_transf_2"/>
    <property type="match status" value="1"/>
</dbReference>
<dbReference type="STRING" id="311180.SAMN04488050_105275"/>
<dbReference type="EMBL" id="FOZW01000005">
    <property type="protein sequence ID" value="SFS83852.1"/>
    <property type="molecule type" value="Genomic_DNA"/>
</dbReference>
<dbReference type="Gene3D" id="3.90.550.10">
    <property type="entry name" value="Spore Coat Polysaccharide Biosynthesis Protein SpsA, Chain A"/>
    <property type="match status" value="1"/>
</dbReference>
<name>A0A1I6T3M6_9RHOB</name>